<dbReference type="OrthoDB" id="3478007at2759"/>
<keyword evidence="2" id="KW-1185">Reference proteome</keyword>
<proteinExistence type="predicted"/>
<dbReference type="AlphaFoldDB" id="A0A2S4PNC3"/>
<gene>
    <name evidence="1" type="ORF">EPUL_004483</name>
</gene>
<dbReference type="Proteomes" id="UP000237438">
    <property type="component" value="Unassembled WGS sequence"/>
</dbReference>
<evidence type="ECO:0008006" key="3">
    <source>
        <dbReference type="Google" id="ProtNLM"/>
    </source>
</evidence>
<evidence type="ECO:0000313" key="1">
    <source>
        <dbReference type="EMBL" id="POS83533.1"/>
    </source>
</evidence>
<sequence length="95" mass="10825">MQDNAPTHAAANTMEERSQRLIQPIFWSSIFSDLNPIEDVLDRMKDQIQRHNPNLGSGRQRTQDSLCLIVKQAWDSLSSENLVRLIESMPAGYKA</sequence>
<protein>
    <recommendedName>
        <fullName evidence="3">Tc1-like transposase DDE domain-containing protein</fullName>
    </recommendedName>
</protein>
<dbReference type="InterPro" id="IPR036397">
    <property type="entry name" value="RNaseH_sf"/>
</dbReference>
<dbReference type="STRING" id="225359.A0A2S4PNC3"/>
<name>A0A2S4PNC3_9PEZI</name>
<reference evidence="1 2" key="1">
    <citation type="submission" date="2017-10" db="EMBL/GenBank/DDBJ databases">
        <title>Development of genomic resources for the powdery mildew, Erysiphe pulchra.</title>
        <authorList>
            <person name="Wadl P.A."/>
            <person name="Mack B.M."/>
            <person name="Moore G."/>
            <person name="Beltz S.B."/>
        </authorList>
    </citation>
    <scope>NUCLEOTIDE SEQUENCE [LARGE SCALE GENOMIC DNA]</scope>
    <source>
        <strain evidence="1">Cflorida</strain>
    </source>
</reference>
<dbReference type="Gene3D" id="3.30.420.10">
    <property type="entry name" value="Ribonuclease H-like superfamily/Ribonuclease H"/>
    <property type="match status" value="1"/>
</dbReference>
<organism evidence="1 2">
    <name type="scientific">Erysiphe pulchra</name>
    <dbReference type="NCBI Taxonomy" id="225359"/>
    <lineage>
        <taxon>Eukaryota</taxon>
        <taxon>Fungi</taxon>
        <taxon>Dikarya</taxon>
        <taxon>Ascomycota</taxon>
        <taxon>Pezizomycotina</taxon>
        <taxon>Leotiomycetes</taxon>
        <taxon>Erysiphales</taxon>
        <taxon>Erysiphaceae</taxon>
        <taxon>Erysiphe</taxon>
    </lineage>
</organism>
<feature type="non-terminal residue" evidence="1">
    <location>
        <position position="95"/>
    </location>
</feature>
<dbReference type="GO" id="GO:0003676">
    <property type="term" value="F:nucleic acid binding"/>
    <property type="evidence" value="ECO:0007669"/>
    <property type="project" value="InterPro"/>
</dbReference>
<accession>A0A2S4PNC3</accession>
<comment type="caution">
    <text evidence="1">The sequence shown here is derived from an EMBL/GenBank/DDBJ whole genome shotgun (WGS) entry which is preliminary data.</text>
</comment>
<evidence type="ECO:0000313" key="2">
    <source>
        <dbReference type="Proteomes" id="UP000237438"/>
    </source>
</evidence>
<dbReference type="EMBL" id="PEDP01001515">
    <property type="protein sequence ID" value="POS83533.1"/>
    <property type="molecule type" value="Genomic_DNA"/>
</dbReference>